<proteinExistence type="predicted"/>
<gene>
    <name evidence="3" type="ORF">TSOC_005437</name>
</gene>
<name>A0A2J8A689_9CHLO</name>
<comment type="caution">
    <text evidence="3">The sequence shown here is derived from an EMBL/GenBank/DDBJ whole genome shotgun (WGS) entry which is preliminary data.</text>
</comment>
<feature type="region of interest" description="Disordered" evidence="2">
    <location>
        <begin position="1"/>
        <end position="133"/>
    </location>
</feature>
<feature type="coiled-coil region" evidence="1">
    <location>
        <begin position="579"/>
        <end position="606"/>
    </location>
</feature>
<protein>
    <submittedName>
        <fullName evidence="3">Uncharacterized protein</fullName>
    </submittedName>
</protein>
<feature type="compositionally biased region" description="Low complexity" evidence="2">
    <location>
        <begin position="190"/>
        <end position="201"/>
    </location>
</feature>
<feature type="compositionally biased region" description="Low complexity" evidence="2">
    <location>
        <begin position="119"/>
        <end position="128"/>
    </location>
</feature>
<dbReference type="AlphaFoldDB" id="A0A2J8A689"/>
<feature type="region of interest" description="Disordered" evidence="2">
    <location>
        <begin position="280"/>
        <end position="303"/>
    </location>
</feature>
<evidence type="ECO:0000313" key="4">
    <source>
        <dbReference type="Proteomes" id="UP000236333"/>
    </source>
</evidence>
<feature type="compositionally biased region" description="Basic and acidic residues" evidence="2">
    <location>
        <begin position="66"/>
        <end position="81"/>
    </location>
</feature>
<reference evidence="3 4" key="1">
    <citation type="journal article" date="2017" name="Mol. Biol. Evol.">
        <title>The 4-celled Tetrabaena socialis nuclear genome reveals the essential components for genetic control of cell number at the origin of multicellularity in the volvocine lineage.</title>
        <authorList>
            <person name="Featherston J."/>
            <person name="Arakaki Y."/>
            <person name="Hanschen E.R."/>
            <person name="Ferris P.J."/>
            <person name="Michod R.E."/>
            <person name="Olson B.J.S.C."/>
            <person name="Nozaki H."/>
            <person name="Durand P.M."/>
        </authorList>
    </citation>
    <scope>NUCLEOTIDE SEQUENCE [LARGE SCALE GENOMIC DNA]</scope>
    <source>
        <strain evidence="3 4">NIES-571</strain>
    </source>
</reference>
<feature type="region of interest" description="Disordered" evidence="2">
    <location>
        <begin position="154"/>
        <end position="227"/>
    </location>
</feature>
<feature type="compositionally biased region" description="Low complexity" evidence="2">
    <location>
        <begin position="96"/>
        <end position="109"/>
    </location>
</feature>
<sequence length="647" mass="67871">MSAPGPTASPTKVAFSDTKDEYRYRQRRYSDSGSSSGSHGSDSEDSASDDRRSRPRSASRSASRSSRRDRDVPDARRKGSLKEPAFPQPAPPSPLPGTAGVLYPPGSGYPRPPSPSPATTPTKAYTSPRSTVGASPALLMTQYGAQQVQGAQYGPPYGVQQNGPQSGAQQYGAQHGFSYGGQQGMPPNVAPASSPASHAYPNPYPPAHAHQHQQQHHQHQQHQQQQPYSYLMEPLQALSLHSTPAGLTAAPTSFTAAAAAAEGEAQAAAARGFQSQTATGVIPPSFAGPWPHAHHGSSSQQRQAPLALPALAPPPHALQQPVSNGPLTVLYNETTQEVIMADDMMARELGKQAASPSGDAVTVLAEVPTTSTLANPQPLSLPTPNRQGYALVALQDAYRSKLAALQATVNGQLLAKRGALLQQHARLSGRAGEVAAQRAALERQVTALAEEMTGRLRSAESLKQALLGRDQAEVGHELGAIQRLLTDIVAASAAGPVDFLNAYRPLADTCARLVAKPFKAEVEVAADDLPAEAAVYGDLAGAHSALTRLLGVKDGMIAHLLGERDALQVGSGFEAFRAQEELQQVVERYGAEMAALEAQCERYYARLLAMGAAGEAEGPVGHRGSPSAGQREQQQAAGADGRRVSGA</sequence>
<feature type="compositionally biased region" description="Polar residues" evidence="2">
    <location>
        <begin position="159"/>
        <end position="172"/>
    </location>
</feature>
<feature type="compositionally biased region" description="Pro residues" evidence="2">
    <location>
        <begin position="86"/>
        <end position="95"/>
    </location>
</feature>
<evidence type="ECO:0000256" key="2">
    <source>
        <dbReference type="SAM" id="MobiDB-lite"/>
    </source>
</evidence>
<evidence type="ECO:0000256" key="1">
    <source>
        <dbReference type="SAM" id="Coils"/>
    </source>
</evidence>
<dbReference type="EMBL" id="PGGS01000148">
    <property type="protein sequence ID" value="PNH08041.1"/>
    <property type="molecule type" value="Genomic_DNA"/>
</dbReference>
<feature type="compositionally biased region" description="Basic and acidic residues" evidence="2">
    <location>
        <begin position="17"/>
        <end position="30"/>
    </location>
</feature>
<keyword evidence="4" id="KW-1185">Reference proteome</keyword>
<organism evidence="3 4">
    <name type="scientific">Tetrabaena socialis</name>
    <dbReference type="NCBI Taxonomy" id="47790"/>
    <lineage>
        <taxon>Eukaryota</taxon>
        <taxon>Viridiplantae</taxon>
        <taxon>Chlorophyta</taxon>
        <taxon>core chlorophytes</taxon>
        <taxon>Chlorophyceae</taxon>
        <taxon>CS clade</taxon>
        <taxon>Chlamydomonadales</taxon>
        <taxon>Tetrabaenaceae</taxon>
        <taxon>Tetrabaena</taxon>
    </lineage>
</organism>
<evidence type="ECO:0000313" key="3">
    <source>
        <dbReference type="EMBL" id="PNH08041.1"/>
    </source>
</evidence>
<feature type="compositionally biased region" description="Low complexity" evidence="2">
    <location>
        <begin position="628"/>
        <end position="639"/>
    </location>
</feature>
<dbReference type="Proteomes" id="UP000236333">
    <property type="component" value="Unassembled WGS sequence"/>
</dbReference>
<feature type="compositionally biased region" description="Basic residues" evidence="2">
    <location>
        <begin position="209"/>
        <end position="220"/>
    </location>
</feature>
<accession>A0A2J8A689</accession>
<dbReference type="OrthoDB" id="549092at2759"/>
<feature type="compositionally biased region" description="Low complexity" evidence="2">
    <location>
        <begin position="31"/>
        <end position="40"/>
    </location>
</feature>
<feature type="region of interest" description="Disordered" evidence="2">
    <location>
        <begin position="616"/>
        <end position="647"/>
    </location>
</feature>
<keyword evidence="1" id="KW-0175">Coiled coil</keyword>